<name>A0ABQ2H2Q9_9PSED</name>
<dbReference type="Proteomes" id="UP000616499">
    <property type="component" value="Unassembled WGS sequence"/>
</dbReference>
<comment type="caution">
    <text evidence="1">The sequence shown here is derived from an EMBL/GenBank/DDBJ whole genome shotgun (WGS) entry which is preliminary data.</text>
</comment>
<dbReference type="EMBL" id="BMNW01000011">
    <property type="protein sequence ID" value="GGM25357.1"/>
    <property type="molecule type" value="Genomic_DNA"/>
</dbReference>
<keyword evidence="2" id="KW-1185">Reference proteome</keyword>
<proteinExistence type="predicted"/>
<evidence type="ECO:0000313" key="1">
    <source>
        <dbReference type="EMBL" id="GGM25357.1"/>
    </source>
</evidence>
<protein>
    <submittedName>
        <fullName evidence="1">Uncharacterized protein</fullName>
    </submittedName>
</protein>
<reference evidence="2" key="1">
    <citation type="journal article" date="2019" name="Int. J. Syst. Evol. Microbiol.">
        <title>The Global Catalogue of Microorganisms (GCM) 10K type strain sequencing project: providing services to taxonomists for standard genome sequencing and annotation.</title>
        <authorList>
            <consortium name="The Broad Institute Genomics Platform"/>
            <consortium name="The Broad Institute Genome Sequencing Center for Infectious Disease"/>
            <person name="Wu L."/>
            <person name="Ma J."/>
        </authorList>
    </citation>
    <scope>NUCLEOTIDE SEQUENCE [LARGE SCALE GENOMIC DNA]</scope>
    <source>
        <strain evidence="2">JCM 13501</strain>
    </source>
</reference>
<evidence type="ECO:0000313" key="2">
    <source>
        <dbReference type="Proteomes" id="UP000616499"/>
    </source>
</evidence>
<dbReference type="RefSeq" id="WP_188867919.1">
    <property type="nucleotide sequence ID" value="NZ_BMNW01000011.1"/>
</dbReference>
<gene>
    <name evidence="1" type="ORF">GCM10009425_40160</name>
</gene>
<organism evidence="1 2">
    <name type="scientific">Pseudomonas asuensis</name>
    <dbReference type="NCBI Taxonomy" id="1825787"/>
    <lineage>
        <taxon>Bacteria</taxon>
        <taxon>Pseudomonadati</taxon>
        <taxon>Pseudomonadota</taxon>
        <taxon>Gammaproteobacteria</taxon>
        <taxon>Pseudomonadales</taxon>
        <taxon>Pseudomonadaceae</taxon>
        <taxon>Pseudomonas</taxon>
    </lineage>
</organism>
<sequence length="143" mass="15771">MRNFKGLPELSNASELLSFMEVEPSDHVLMLTSDLDSSDFDGALATRTDDSVLVVYSLRAAGATSIDELLYVIGGQRFQCGVHIGEVAVVGKDEQRDRFGRSIPRCIEALRRDAENKIDNRQLVWCGFEGICVLPSHPEAEAN</sequence>
<accession>A0ABQ2H2Q9</accession>